<sequence>MYEILLFTHSWLRWVTLILFAVVLFKSLGGMNGGKEYLKKDKTLTTSLIGTLHLQLLIGLLLYFVYSPITTTAMDNMKIAMKVGAVRYWAVEHISIMIVAVIVAQIGSIRVKKTSVDKKKFKLQAIFFGIALILILSRIPWSESARLFRF</sequence>
<feature type="transmembrane region" description="Helical" evidence="1">
    <location>
        <begin position="43"/>
        <end position="66"/>
    </location>
</feature>
<proteinExistence type="predicted"/>
<dbReference type="RefSeq" id="WP_317489612.1">
    <property type="nucleotide sequence ID" value="NZ_CP136051.1"/>
</dbReference>
<evidence type="ECO:0008006" key="4">
    <source>
        <dbReference type="Google" id="ProtNLM"/>
    </source>
</evidence>
<dbReference type="EMBL" id="CP136051">
    <property type="protein sequence ID" value="WOK06919.1"/>
    <property type="molecule type" value="Genomic_DNA"/>
</dbReference>
<feature type="transmembrane region" description="Helical" evidence="1">
    <location>
        <begin position="86"/>
        <end position="109"/>
    </location>
</feature>
<feature type="transmembrane region" description="Helical" evidence="1">
    <location>
        <begin position="12"/>
        <end position="31"/>
    </location>
</feature>
<keyword evidence="1" id="KW-0472">Membrane</keyword>
<feature type="transmembrane region" description="Helical" evidence="1">
    <location>
        <begin position="121"/>
        <end position="141"/>
    </location>
</feature>
<evidence type="ECO:0000313" key="2">
    <source>
        <dbReference type="EMBL" id="WOK06919.1"/>
    </source>
</evidence>
<gene>
    <name evidence="2" type="ORF">RT717_28010</name>
</gene>
<evidence type="ECO:0000313" key="3">
    <source>
        <dbReference type="Proteomes" id="UP001302349"/>
    </source>
</evidence>
<dbReference type="Proteomes" id="UP001302349">
    <property type="component" value="Chromosome"/>
</dbReference>
<protein>
    <recommendedName>
        <fullName evidence="4">Cytochrome B</fullName>
    </recommendedName>
</protein>
<reference evidence="2 3" key="1">
    <citation type="journal article" date="2023" name="Microbiol. Resour. Announc.">
        <title>Complete Genome Sequence of Imperialibacter roseus strain P4T.</title>
        <authorList>
            <person name="Tizabi D.R."/>
            <person name="Bachvaroff T."/>
            <person name="Hill R.T."/>
        </authorList>
    </citation>
    <scope>NUCLEOTIDE SEQUENCE [LARGE SCALE GENOMIC DNA]</scope>
    <source>
        <strain evidence="2 3">P4T</strain>
    </source>
</reference>
<name>A0ABZ0IPK5_9BACT</name>
<keyword evidence="1" id="KW-0812">Transmembrane</keyword>
<keyword evidence="3" id="KW-1185">Reference proteome</keyword>
<keyword evidence="1" id="KW-1133">Transmembrane helix</keyword>
<evidence type="ECO:0000256" key="1">
    <source>
        <dbReference type="SAM" id="Phobius"/>
    </source>
</evidence>
<accession>A0ABZ0IPK5</accession>
<organism evidence="2 3">
    <name type="scientific">Imperialibacter roseus</name>
    <dbReference type="NCBI Taxonomy" id="1324217"/>
    <lineage>
        <taxon>Bacteria</taxon>
        <taxon>Pseudomonadati</taxon>
        <taxon>Bacteroidota</taxon>
        <taxon>Cytophagia</taxon>
        <taxon>Cytophagales</taxon>
        <taxon>Flammeovirgaceae</taxon>
        <taxon>Imperialibacter</taxon>
    </lineage>
</organism>